<dbReference type="PANTHER" id="PTHR31828">
    <property type="entry name" value="PHOSPHOLIPASE A1-IIGAMMA"/>
    <property type="match status" value="1"/>
</dbReference>
<evidence type="ECO:0000256" key="4">
    <source>
        <dbReference type="ARBA" id="ARBA00023098"/>
    </source>
</evidence>
<keyword evidence="4 5" id="KW-0443">Lipid metabolism</keyword>
<dbReference type="AlphaFoldDB" id="A0A251T8C8"/>
<dbReference type="PANTHER" id="PTHR31828:SF31">
    <property type="entry name" value="PHOSPHOLIPASE A1"/>
    <property type="match status" value="1"/>
</dbReference>
<dbReference type="GO" id="GO:0016042">
    <property type="term" value="P:lipid catabolic process"/>
    <property type="evidence" value="ECO:0007669"/>
    <property type="project" value="UniProtKB-UniRule"/>
</dbReference>
<name>A0A251T8C8_HELAN</name>
<accession>A0A251T8C8</accession>
<keyword evidence="3 5" id="KW-0442">Lipid degradation</keyword>
<evidence type="ECO:0000256" key="2">
    <source>
        <dbReference type="ARBA" id="ARBA00022801"/>
    </source>
</evidence>
<evidence type="ECO:0000256" key="5">
    <source>
        <dbReference type="RuleBase" id="RU367093"/>
    </source>
</evidence>
<evidence type="ECO:0000259" key="6">
    <source>
        <dbReference type="Pfam" id="PF01764"/>
    </source>
</evidence>
<keyword evidence="9" id="KW-1185">Reference proteome</keyword>
<dbReference type="InterPro" id="IPR029058">
    <property type="entry name" value="AB_hydrolase_fold"/>
</dbReference>
<reference evidence="7 9" key="1">
    <citation type="journal article" date="2017" name="Nature">
        <title>The sunflower genome provides insights into oil metabolism, flowering and Asterid evolution.</title>
        <authorList>
            <person name="Badouin H."/>
            <person name="Gouzy J."/>
            <person name="Grassa C.J."/>
            <person name="Murat F."/>
            <person name="Staton S.E."/>
            <person name="Cottret L."/>
            <person name="Lelandais-Briere C."/>
            <person name="Owens G.L."/>
            <person name="Carrere S."/>
            <person name="Mayjonade B."/>
            <person name="Legrand L."/>
            <person name="Gill N."/>
            <person name="Kane N.C."/>
            <person name="Bowers J.E."/>
            <person name="Hubner S."/>
            <person name="Bellec A."/>
            <person name="Berard A."/>
            <person name="Berges H."/>
            <person name="Blanchet N."/>
            <person name="Boniface M.C."/>
            <person name="Brunel D."/>
            <person name="Catrice O."/>
            <person name="Chaidir N."/>
            <person name="Claudel C."/>
            <person name="Donnadieu C."/>
            <person name="Faraut T."/>
            <person name="Fievet G."/>
            <person name="Helmstetter N."/>
            <person name="King M."/>
            <person name="Knapp S.J."/>
            <person name="Lai Z."/>
            <person name="Le Paslier M.C."/>
            <person name="Lippi Y."/>
            <person name="Lorenzon L."/>
            <person name="Mandel J.R."/>
            <person name="Marage G."/>
            <person name="Marchand G."/>
            <person name="Marquand E."/>
            <person name="Bret-Mestries E."/>
            <person name="Morien E."/>
            <person name="Nambeesan S."/>
            <person name="Nguyen T."/>
            <person name="Pegot-Espagnet P."/>
            <person name="Pouilly N."/>
            <person name="Raftis F."/>
            <person name="Sallet E."/>
            <person name="Schiex T."/>
            <person name="Thomas J."/>
            <person name="Vandecasteele C."/>
            <person name="Vares D."/>
            <person name="Vear F."/>
            <person name="Vautrin S."/>
            <person name="Crespi M."/>
            <person name="Mangin B."/>
            <person name="Burke J.M."/>
            <person name="Salse J."/>
            <person name="Munos S."/>
            <person name="Vincourt P."/>
            <person name="Rieseberg L.H."/>
            <person name="Langlade N.B."/>
        </authorList>
    </citation>
    <scope>NUCLEOTIDE SEQUENCE [LARGE SCALE GENOMIC DNA]</scope>
    <source>
        <strain evidence="9">cv. SF193</strain>
        <tissue evidence="7">Leaves</tissue>
    </source>
</reference>
<proteinExistence type="inferred from homology"/>
<comment type="function">
    <text evidence="5">Acylhydrolase that catalyzes the hydrolysis of phospholipids at the sn-1 position.</text>
</comment>
<protein>
    <recommendedName>
        <fullName evidence="5">Phospholipase A1</fullName>
        <ecNumber evidence="5">3.1.1.-</ecNumber>
    </recommendedName>
</protein>
<dbReference type="GO" id="GO:0008970">
    <property type="term" value="F:phospholipase A1 activity"/>
    <property type="evidence" value="ECO:0007669"/>
    <property type="project" value="UniProtKB-UniRule"/>
</dbReference>
<reference evidence="7" key="3">
    <citation type="submission" date="2020-06" db="EMBL/GenBank/DDBJ databases">
        <title>Helianthus annuus Genome sequencing and assembly Release 2.</title>
        <authorList>
            <person name="Gouzy J."/>
            <person name="Langlade N."/>
            <person name="Munos S."/>
        </authorList>
    </citation>
    <scope>NUCLEOTIDE SEQUENCE</scope>
    <source>
        <tissue evidence="7">Leaves</tissue>
    </source>
</reference>
<dbReference type="Pfam" id="PF01764">
    <property type="entry name" value="Lipase_3"/>
    <property type="match status" value="1"/>
</dbReference>
<evidence type="ECO:0000313" key="7">
    <source>
        <dbReference type="EMBL" id="KAF5817502.1"/>
    </source>
</evidence>
<reference evidence="8" key="2">
    <citation type="submission" date="2017-02" db="EMBL/GenBank/DDBJ databases">
        <title>Sunflower complete genome.</title>
        <authorList>
            <person name="Langlade N."/>
            <person name="Munos S."/>
        </authorList>
    </citation>
    <scope>NUCLEOTIDE SEQUENCE [LARGE SCALE GENOMIC DNA]</scope>
    <source>
        <tissue evidence="8">Leaves</tissue>
    </source>
</reference>
<dbReference type="InParanoid" id="A0A251T8C8"/>
<dbReference type="Gramene" id="mRNA:HanXRQr2_Chr02g0053731">
    <property type="protein sequence ID" value="CDS:HanXRQr2_Chr02g0053731.1"/>
    <property type="gene ID" value="HanXRQr2_Chr02g0053731"/>
</dbReference>
<evidence type="ECO:0000313" key="8">
    <source>
        <dbReference type="EMBL" id="OTG07033.1"/>
    </source>
</evidence>
<dbReference type="Gene3D" id="3.40.50.1820">
    <property type="entry name" value="alpha/beta hydrolase"/>
    <property type="match status" value="1"/>
</dbReference>
<dbReference type="InterPro" id="IPR002921">
    <property type="entry name" value="Fungal_lipase-type"/>
</dbReference>
<dbReference type="SUPFAM" id="SSF53474">
    <property type="entry name" value="alpha/beta-Hydrolases"/>
    <property type="match status" value="1"/>
</dbReference>
<gene>
    <name evidence="8" type="ORF">HannXRQ_Chr11g0325801</name>
    <name evidence="7" type="ORF">HanXRQr2_Chr02g0053731</name>
</gene>
<organism evidence="8 9">
    <name type="scientific">Helianthus annuus</name>
    <name type="common">Common sunflower</name>
    <dbReference type="NCBI Taxonomy" id="4232"/>
    <lineage>
        <taxon>Eukaryota</taxon>
        <taxon>Viridiplantae</taxon>
        <taxon>Streptophyta</taxon>
        <taxon>Embryophyta</taxon>
        <taxon>Tracheophyta</taxon>
        <taxon>Spermatophyta</taxon>
        <taxon>Magnoliopsida</taxon>
        <taxon>eudicotyledons</taxon>
        <taxon>Gunneridae</taxon>
        <taxon>Pentapetalae</taxon>
        <taxon>asterids</taxon>
        <taxon>campanulids</taxon>
        <taxon>Asterales</taxon>
        <taxon>Asteraceae</taxon>
        <taxon>Asteroideae</taxon>
        <taxon>Heliantheae alliance</taxon>
        <taxon>Heliantheae</taxon>
        <taxon>Helianthus</taxon>
    </lineage>
</organism>
<dbReference type="InterPro" id="IPR033556">
    <property type="entry name" value="PLA"/>
</dbReference>
<evidence type="ECO:0000256" key="1">
    <source>
        <dbReference type="ARBA" id="ARBA00010701"/>
    </source>
</evidence>
<evidence type="ECO:0000256" key="3">
    <source>
        <dbReference type="ARBA" id="ARBA00022963"/>
    </source>
</evidence>
<sequence length="133" mass="15147">MNVVTPDINVSAFIFASPQVGNQAFKQMMEKLPNLKVLSVKKESDIVPLWPSKITKWVNDNTWVTLPTKCKEYDDFGVELRIDTKKSPYLKDEIKGTFPPFVYHDLQGMLHSLSGWNGKDGDFDWGLVKRSLG</sequence>
<dbReference type="Proteomes" id="UP000215914">
    <property type="component" value="Chromosome 11"/>
</dbReference>
<dbReference type="EC" id="3.1.1.-" evidence="5"/>
<comment type="similarity">
    <text evidence="1 5">Belongs to the AB hydrolase superfamily. Lipase family.</text>
</comment>
<keyword evidence="2 5" id="KW-0378">Hydrolase</keyword>
<dbReference type="EMBL" id="MNCJ02000317">
    <property type="protein sequence ID" value="KAF5817502.1"/>
    <property type="molecule type" value="Genomic_DNA"/>
</dbReference>
<feature type="domain" description="Fungal lipase-type" evidence="6">
    <location>
        <begin position="7"/>
        <end position="52"/>
    </location>
</feature>
<dbReference type="EMBL" id="CM007900">
    <property type="protein sequence ID" value="OTG07033.1"/>
    <property type="molecule type" value="Genomic_DNA"/>
</dbReference>
<evidence type="ECO:0000313" key="9">
    <source>
        <dbReference type="Proteomes" id="UP000215914"/>
    </source>
</evidence>